<dbReference type="InterPro" id="IPR005632">
    <property type="entry name" value="Chaperone_Skp"/>
</dbReference>
<dbReference type="GO" id="GO:0005829">
    <property type="term" value="C:cytosol"/>
    <property type="evidence" value="ECO:0007669"/>
    <property type="project" value="TreeGrafter"/>
</dbReference>
<proteinExistence type="inferred from homology"/>
<dbReference type="PATRIC" id="fig|111105.18.peg.2228"/>
<evidence type="ECO:0000256" key="3">
    <source>
        <dbReference type="SAM" id="Coils"/>
    </source>
</evidence>
<dbReference type="InterPro" id="IPR024930">
    <property type="entry name" value="Skp_dom_sf"/>
</dbReference>
<feature type="coiled-coil region" evidence="3">
    <location>
        <begin position="40"/>
        <end position="67"/>
    </location>
</feature>
<keyword evidence="3" id="KW-0175">Coiled coil</keyword>
<dbReference type="RefSeq" id="WP_039418378.1">
    <property type="nucleotide sequence ID" value="NZ_CALUCC010000194.1"/>
</dbReference>
<protein>
    <submittedName>
        <fullName evidence="5">Membrane protein</fullName>
    </submittedName>
</protein>
<evidence type="ECO:0000313" key="6">
    <source>
        <dbReference type="Proteomes" id="UP000030146"/>
    </source>
</evidence>
<dbReference type="Gene3D" id="3.30.910.20">
    <property type="entry name" value="Skp domain"/>
    <property type="match status" value="1"/>
</dbReference>
<dbReference type="GO" id="GO:0051082">
    <property type="term" value="F:unfolded protein binding"/>
    <property type="evidence" value="ECO:0007669"/>
    <property type="project" value="InterPro"/>
</dbReference>
<dbReference type="Proteomes" id="UP000030146">
    <property type="component" value="Unassembled WGS sequence"/>
</dbReference>
<reference evidence="5 6" key="1">
    <citation type="submission" date="2014-08" db="EMBL/GenBank/DDBJ databases">
        <title>Porphyromonas gulae strain:COT-052_OH3439 Genome sequencing.</title>
        <authorList>
            <person name="Wallis C."/>
            <person name="Deusch O."/>
            <person name="O'Flynn C."/>
            <person name="Davis I."/>
            <person name="Jospin G."/>
            <person name="Darling A.E."/>
            <person name="Coil D.A."/>
            <person name="Alexiev A."/>
            <person name="Horsfall A."/>
            <person name="Kirkwood N."/>
            <person name="Harris S."/>
            <person name="Eisen J.A."/>
        </authorList>
    </citation>
    <scope>NUCLEOTIDE SEQUENCE [LARGE SCALE GENOMIC DNA]</scope>
    <source>
        <strain evidence="6">COT-052 OH3439</strain>
    </source>
</reference>
<dbReference type="GeneID" id="57239320"/>
<comment type="similarity">
    <text evidence="1">Belongs to the Skp family.</text>
</comment>
<name>A0A099WYF9_9PORP</name>
<keyword evidence="6" id="KW-1185">Reference proteome</keyword>
<dbReference type="Pfam" id="PF03938">
    <property type="entry name" value="OmpH"/>
    <property type="match status" value="1"/>
</dbReference>
<evidence type="ECO:0000256" key="2">
    <source>
        <dbReference type="ARBA" id="ARBA00022729"/>
    </source>
</evidence>
<sequence>MKKFFLMLLMALPLSLLAQKVAVVNTEEIISKMPEQVAATKQLNELAEKYRLDLKSMDDEFAKKTEEFVKEKDTLLENIRNRRQQELQDIQTRYQQSYQTMQEDLQKRQQQLFAPIQQKVADAIKKVGDEENCAYIMEAGMMLYTGVTAIDLTAKVKAKLGIK</sequence>
<dbReference type="SUPFAM" id="SSF111384">
    <property type="entry name" value="OmpH-like"/>
    <property type="match status" value="1"/>
</dbReference>
<organism evidence="5 6">
    <name type="scientific">Porphyromonas gulae</name>
    <dbReference type="NCBI Taxonomy" id="111105"/>
    <lineage>
        <taxon>Bacteria</taxon>
        <taxon>Pseudomonadati</taxon>
        <taxon>Bacteroidota</taxon>
        <taxon>Bacteroidia</taxon>
        <taxon>Bacteroidales</taxon>
        <taxon>Porphyromonadaceae</taxon>
        <taxon>Porphyromonas</taxon>
    </lineage>
</organism>
<feature type="signal peptide" evidence="4">
    <location>
        <begin position="1"/>
        <end position="18"/>
    </location>
</feature>
<dbReference type="GO" id="GO:0050821">
    <property type="term" value="P:protein stabilization"/>
    <property type="evidence" value="ECO:0007669"/>
    <property type="project" value="TreeGrafter"/>
</dbReference>
<dbReference type="PANTHER" id="PTHR35089:SF1">
    <property type="entry name" value="CHAPERONE PROTEIN SKP"/>
    <property type="match status" value="1"/>
</dbReference>
<evidence type="ECO:0000256" key="1">
    <source>
        <dbReference type="ARBA" id="ARBA00009091"/>
    </source>
</evidence>
<keyword evidence="2 4" id="KW-0732">Signal</keyword>
<evidence type="ECO:0000313" key="5">
    <source>
        <dbReference type="EMBL" id="KGN84132.1"/>
    </source>
</evidence>
<gene>
    <name evidence="5" type="ORF">HR15_11245</name>
</gene>
<accession>A0A099WYF9</accession>
<dbReference type="EMBL" id="JRAK01000153">
    <property type="protein sequence ID" value="KGN84132.1"/>
    <property type="molecule type" value="Genomic_DNA"/>
</dbReference>
<dbReference type="AlphaFoldDB" id="A0A099WYF9"/>
<dbReference type="SMART" id="SM00935">
    <property type="entry name" value="OmpH"/>
    <property type="match status" value="1"/>
</dbReference>
<evidence type="ECO:0000256" key="4">
    <source>
        <dbReference type="SAM" id="SignalP"/>
    </source>
</evidence>
<feature type="chain" id="PRO_5001956698" evidence="4">
    <location>
        <begin position="19"/>
        <end position="163"/>
    </location>
</feature>
<dbReference type="PANTHER" id="PTHR35089">
    <property type="entry name" value="CHAPERONE PROTEIN SKP"/>
    <property type="match status" value="1"/>
</dbReference>
<comment type="caution">
    <text evidence="5">The sequence shown here is derived from an EMBL/GenBank/DDBJ whole genome shotgun (WGS) entry which is preliminary data.</text>
</comment>